<feature type="compositionally biased region" description="Low complexity" evidence="2">
    <location>
        <begin position="67"/>
        <end position="78"/>
    </location>
</feature>
<dbReference type="OrthoDB" id="8688854at2"/>
<dbReference type="EMBL" id="MDDR01000007">
    <property type="protein sequence ID" value="OIN54185.1"/>
    <property type="molecule type" value="Genomic_DNA"/>
</dbReference>
<accession>A0A1S2V736</accession>
<proteinExistence type="predicted"/>
<dbReference type="RefSeq" id="WP_071483019.1">
    <property type="nucleotide sequence ID" value="NZ_FNTS01000002.1"/>
</dbReference>
<evidence type="ECO:0000313" key="3">
    <source>
        <dbReference type="EMBL" id="OIN54185.1"/>
    </source>
</evidence>
<evidence type="ECO:0000313" key="4">
    <source>
        <dbReference type="EMBL" id="SED62522.1"/>
    </source>
</evidence>
<evidence type="ECO:0008006" key="7">
    <source>
        <dbReference type="Google" id="ProtNLM"/>
    </source>
</evidence>
<dbReference type="EMBL" id="FNTS01000002">
    <property type="protein sequence ID" value="SED62522.1"/>
    <property type="molecule type" value="Genomic_DNA"/>
</dbReference>
<dbReference type="AlphaFoldDB" id="A0A1S2V736"/>
<evidence type="ECO:0000256" key="1">
    <source>
        <dbReference type="SAM" id="Coils"/>
    </source>
</evidence>
<feature type="coiled-coil region" evidence="1">
    <location>
        <begin position="81"/>
        <end position="108"/>
    </location>
</feature>
<comment type="caution">
    <text evidence="3">The sequence shown here is derived from an EMBL/GenBank/DDBJ whole genome shotgun (WGS) entry which is preliminary data.</text>
</comment>
<evidence type="ECO:0000313" key="5">
    <source>
        <dbReference type="Proteomes" id="UP000181661"/>
    </source>
</evidence>
<protein>
    <recommendedName>
        <fullName evidence="7">Chemotaxis protein</fullName>
    </recommendedName>
</protein>
<keyword evidence="1" id="KW-0175">Coiled coil</keyword>
<reference evidence="3 5" key="1">
    <citation type="submission" date="2016-08" db="EMBL/GenBank/DDBJ databases">
        <title>Draft genome sequence of Pseudomonas costantinii LMG 22119, type strain isolated from cultivated mushroom (Agaricus bisporus) sporophores.</title>
        <authorList>
            <person name="Tambong J.T."/>
        </authorList>
    </citation>
    <scope>NUCLEOTIDE SEQUENCE [LARGE SCALE GENOMIC DNA]</scope>
    <source>
        <strain evidence="3 5">LMG 22119</strain>
    </source>
</reference>
<keyword evidence="6" id="KW-1185">Reference proteome</keyword>
<gene>
    <name evidence="3" type="ORF">BFL40_05645</name>
    <name evidence="4" type="ORF">SAMN04515675_1801</name>
</gene>
<sequence>MSVSTVQNPLINVSAVSVWKASDAAKDKDAATKNPVPEAKTAEPKTTEGVKVTISGKGMGASQAEQSPNSDIDNSSLSDSTKQLLKMIRELKKQIAEKMAELAAAAADTSMTPEARLIRVGNLQAAVSTLQAGLVTAQTQLGKALKDEPPAAQLEAMSLAAR</sequence>
<feature type="region of interest" description="Disordered" evidence="2">
    <location>
        <begin position="22"/>
        <end position="78"/>
    </location>
</feature>
<reference evidence="4 6" key="2">
    <citation type="submission" date="2016-10" db="EMBL/GenBank/DDBJ databases">
        <authorList>
            <person name="Varghese N."/>
            <person name="Submissions S."/>
        </authorList>
    </citation>
    <scope>NUCLEOTIDE SEQUENCE [LARGE SCALE GENOMIC DNA]</scope>
    <source>
        <strain evidence="4 6">BS2773</strain>
    </source>
</reference>
<dbReference type="Proteomes" id="UP000181661">
    <property type="component" value="Unassembled WGS sequence"/>
</dbReference>
<dbReference type="Proteomes" id="UP000182179">
    <property type="component" value="Unassembled WGS sequence"/>
</dbReference>
<name>A0A1S2V736_9PSED</name>
<organism evidence="3 5">
    <name type="scientific">Pseudomonas costantinii</name>
    <dbReference type="NCBI Taxonomy" id="168469"/>
    <lineage>
        <taxon>Bacteria</taxon>
        <taxon>Pseudomonadati</taxon>
        <taxon>Pseudomonadota</taxon>
        <taxon>Gammaproteobacteria</taxon>
        <taxon>Pseudomonadales</taxon>
        <taxon>Pseudomonadaceae</taxon>
        <taxon>Pseudomonas</taxon>
    </lineage>
</organism>
<evidence type="ECO:0000256" key="2">
    <source>
        <dbReference type="SAM" id="MobiDB-lite"/>
    </source>
</evidence>
<evidence type="ECO:0000313" key="6">
    <source>
        <dbReference type="Proteomes" id="UP000182179"/>
    </source>
</evidence>